<comment type="pathway">
    <text evidence="1 14">Cofactor biosynthesis; FAD biosynthesis; FAD from FMN: step 1/1.</text>
</comment>
<dbReference type="EC" id="2.7.1.26" evidence="14"/>
<keyword evidence="5 14" id="KW-0808">Transferase</keyword>
<dbReference type="NCBIfam" id="TIGR00083">
    <property type="entry name" value="ribF"/>
    <property type="match status" value="1"/>
</dbReference>
<dbReference type="Gene3D" id="2.40.30.30">
    <property type="entry name" value="Riboflavin kinase-like"/>
    <property type="match status" value="1"/>
</dbReference>
<evidence type="ECO:0000256" key="10">
    <source>
        <dbReference type="ARBA" id="ARBA00022840"/>
    </source>
</evidence>
<gene>
    <name evidence="16" type="ORF">CSTERTH_05165</name>
</gene>
<dbReference type="GO" id="GO:0009231">
    <property type="term" value="P:riboflavin biosynthetic process"/>
    <property type="evidence" value="ECO:0007669"/>
    <property type="project" value="InterPro"/>
</dbReference>
<proteinExistence type="inferred from homology"/>
<evidence type="ECO:0000256" key="7">
    <source>
        <dbReference type="ARBA" id="ARBA00022741"/>
    </source>
</evidence>
<keyword evidence="10 14" id="KW-0067">ATP-binding</keyword>
<dbReference type="PANTHER" id="PTHR22749:SF6">
    <property type="entry name" value="RIBOFLAVIN KINASE"/>
    <property type="match status" value="1"/>
</dbReference>
<dbReference type="InterPro" id="IPR023468">
    <property type="entry name" value="Riboflavin_kinase"/>
</dbReference>
<name>A0A1B1YGV9_THEST</name>
<evidence type="ECO:0000313" key="17">
    <source>
        <dbReference type="Proteomes" id="UP000092971"/>
    </source>
</evidence>
<evidence type="ECO:0000256" key="4">
    <source>
        <dbReference type="ARBA" id="ARBA00022643"/>
    </source>
</evidence>
<keyword evidence="3 14" id="KW-0285">Flavoprotein</keyword>
<dbReference type="EC" id="2.7.7.2" evidence="14"/>
<evidence type="ECO:0000256" key="11">
    <source>
        <dbReference type="ARBA" id="ARBA00023268"/>
    </source>
</evidence>
<keyword evidence="7 14" id="KW-0547">Nucleotide-binding</keyword>
<evidence type="ECO:0000256" key="14">
    <source>
        <dbReference type="PIRNR" id="PIRNR004491"/>
    </source>
</evidence>
<dbReference type="GO" id="GO:0003919">
    <property type="term" value="F:FMN adenylyltransferase activity"/>
    <property type="evidence" value="ECO:0007669"/>
    <property type="project" value="UniProtKB-UniRule"/>
</dbReference>
<dbReference type="InterPro" id="IPR014729">
    <property type="entry name" value="Rossmann-like_a/b/a_fold"/>
</dbReference>
<dbReference type="EMBL" id="CP014672">
    <property type="protein sequence ID" value="ANW99985.1"/>
    <property type="molecule type" value="Genomic_DNA"/>
</dbReference>
<evidence type="ECO:0000259" key="15">
    <source>
        <dbReference type="SMART" id="SM00904"/>
    </source>
</evidence>
<keyword evidence="4 14" id="KW-0288">FMN</keyword>
<dbReference type="RefSeq" id="WP_015484953.1">
    <property type="nucleotide sequence ID" value="NZ_CP014672.1"/>
</dbReference>
<keyword evidence="9 14" id="KW-0274">FAD</keyword>
<comment type="catalytic activity">
    <reaction evidence="13 14">
        <text>FMN + ATP + H(+) = FAD + diphosphate</text>
        <dbReference type="Rhea" id="RHEA:17237"/>
        <dbReference type="ChEBI" id="CHEBI:15378"/>
        <dbReference type="ChEBI" id="CHEBI:30616"/>
        <dbReference type="ChEBI" id="CHEBI:33019"/>
        <dbReference type="ChEBI" id="CHEBI:57692"/>
        <dbReference type="ChEBI" id="CHEBI:58210"/>
        <dbReference type="EC" id="2.7.7.2"/>
    </reaction>
</comment>
<dbReference type="UniPathway" id="UPA00277">
    <property type="reaction ID" value="UER00407"/>
</dbReference>
<dbReference type="SUPFAM" id="SSF82114">
    <property type="entry name" value="Riboflavin kinase-like"/>
    <property type="match status" value="1"/>
</dbReference>
<dbReference type="SUPFAM" id="SSF52374">
    <property type="entry name" value="Nucleotidylyl transferase"/>
    <property type="match status" value="1"/>
</dbReference>
<dbReference type="InterPro" id="IPR015865">
    <property type="entry name" value="Riboflavin_kinase_bac/euk"/>
</dbReference>
<evidence type="ECO:0000256" key="8">
    <source>
        <dbReference type="ARBA" id="ARBA00022777"/>
    </source>
</evidence>
<comment type="pathway">
    <text evidence="2 14">Cofactor biosynthesis; FMN biosynthesis; FMN from riboflavin (ATP route): step 1/1.</text>
</comment>
<evidence type="ECO:0000256" key="5">
    <source>
        <dbReference type="ARBA" id="ARBA00022679"/>
    </source>
</evidence>
<dbReference type="InterPro" id="IPR002606">
    <property type="entry name" value="Riboflavin_kinase_bac"/>
</dbReference>
<dbReference type="AlphaFoldDB" id="A0A1B1YGV9"/>
<dbReference type="Gene3D" id="3.40.50.620">
    <property type="entry name" value="HUPs"/>
    <property type="match status" value="1"/>
</dbReference>
<evidence type="ECO:0000256" key="2">
    <source>
        <dbReference type="ARBA" id="ARBA00005201"/>
    </source>
</evidence>
<keyword evidence="8 14" id="KW-0418">Kinase</keyword>
<dbReference type="InterPro" id="IPR015864">
    <property type="entry name" value="FAD_synthase"/>
</dbReference>
<dbReference type="GO" id="GO:0009398">
    <property type="term" value="P:FMN biosynthetic process"/>
    <property type="evidence" value="ECO:0007669"/>
    <property type="project" value="UniProtKB-UniRule"/>
</dbReference>
<evidence type="ECO:0000256" key="9">
    <source>
        <dbReference type="ARBA" id="ARBA00022827"/>
    </source>
</evidence>
<evidence type="ECO:0000256" key="3">
    <source>
        <dbReference type="ARBA" id="ARBA00022630"/>
    </source>
</evidence>
<accession>A0A1B1YGV9</accession>
<keyword evidence="11" id="KW-0511">Multifunctional enzyme</keyword>
<keyword evidence="6 14" id="KW-0548">Nucleotidyltransferase</keyword>
<dbReference type="NCBIfam" id="NF004160">
    <property type="entry name" value="PRK05627.1-3"/>
    <property type="match status" value="1"/>
</dbReference>
<dbReference type="OrthoDB" id="9803667at2"/>
<dbReference type="Pfam" id="PF06574">
    <property type="entry name" value="FAD_syn"/>
    <property type="match status" value="1"/>
</dbReference>
<comment type="catalytic activity">
    <reaction evidence="12 14">
        <text>riboflavin + ATP = FMN + ADP + H(+)</text>
        <dbReference type="Rhea" id="RHEA:14357"/>
        <dbReference type="ChEBI" id="CHEBI:15378"/>
        <dbReference type="ChEBI" id="CHEBI:30616"/>
        <dbReference type="ChEBI" id="CHEBI:57986"/>
        <dbReference type="ChEBI" id="CHEBI:58210"/>
        <dbReference type="ChEBI" id="CHEBI:456216"/>
        <dbReference type="EC" id="2.7.1.26"/>
    </reaction>
</comment>
<evidence type="ECO:0000256" key="6">
    <source>
        <dbReference type="ARBA" id="ARBA00022695"/>
    </source>
</evidence>
<dbReference type="Pfam" id="PF01687">
    <property type="entry name" value="Flavokinase"/>
    <property type="match status" value="1"/>
</dbReference>
<dbReference type="GO" id="GO:0005524">
    <property type="term" value="F:ATP binding"/>
    <property type="evidence" value="ECO:0007669"/>
    <property type="project" value="UniProtKB-UniRule"/>
</dbReference>
<comment type="similarity">
    <text evidence="14">Belongs to the ribF family.</text>
</comment>
<reference evidence="16 17" key="1">
    <citation type="submission" date="2016-02" db="EMBL/GenBank/DDBJ databases">
        <title>Comparison of Clostridium stercorarium subspecies using comparative genomics and transcriptomics.</title>
        <authorList>
            <person name="Schellenberg J."/>
            <person name="Thallinger G."/>
            <person name="Levin D.B."/>
            <person name="Zhang X."/>
            <person name="Alvare G."/>
            <person name="Fristensky B."/>
            <person name="Sparling R."/>
        </authorList>
    </citation>
    <scope>NUCLEOTIDE SEQUENCE [LARGE SCALE GENOMIC DNA]</scope>
    <source>
        <strain evidence="16 17">DSM 2910</strain>
    </source>
</reference>
<dbReference type="NCBIfam" id="NF004162">
    <property type="entry name" value="PRK05627.1-5"/>
    <property type="match status" value="1"/>
</dbReference>
<evidence type="ECO:0000256" key="1">
    <source>
        <dbReference type="ARBA" id="ARBA00004726"/>
    </source>
</evidence>
<dbReference type="PANTHER" id="PTHR22749">
    <property type="entry name" value="RIBOFLAVIN KINASE/FMN ADENYLYLTRANSFERASE"/>
    <property type="match status" value="1"/>
</dbReference>
<evidence type="ECO:0000313" key="16">
    <source>
        <dbReference type="EMBL" id="ANW99985.1"/>
    </source>
</evidence>
<feature type="domain" description="Riboflavin kinase" evidence="15">
    <location>
        <begin position="183"/>
        <end position="308"/>
    </location>
</feature>
<dbReference type="Proteomes" id="UP000092971">
    <property type="component" value="Chromosome"/>
</dbReference>
<dbReference type="SMART" id="SM00904">
    <property type="entry name" value="Flavokinase"/>
    <property type="match status" value="1"/>
</dbReference>
<sequence>MVEVFENEFSITDSKYCGVGLGNFDGLHRGHMALINTLLDECRISDLHSVVYTFKKHPEHILRKELLTPLIMTTEHKVRLLEKTGLEFLVFQEFDEEFSRISPREFVEEILVNKLKARLVVVGFNYRFGYMGKGDCELLKELGQEYGFKVIVIPPVKIGNEVVSSTAIRKYVIEGQMEKANEFLGRFFSISGKVVTGKGIGNTMGFPTANIDPEKFLVTPAEGVYVTRTLYQGKWYDSVTNVGKCPTVRSDGATTIETHMIDFTGELYGEDIEVSFIKRLRGEKLFKNREELINQIRTDIENAKMYKKHLCLG</sequence>
<dbReference type="FunFam" id="3.40.50.620:FF:000021">
    <property type="entry name" value="Riboflavin biosynthesis protein"/>
    <property type="match status" value="1"/>
</dbReference>
<evidence type="ECO:0000256" key="12">
    <source>
        <dbReference type="ARBA" id="ARBA00047880"/>
    </source>
</evidence>
<dbReference type="InterPro" id="IPR023465">
    <property type="entry name" value="Riboflavin_kinase_dom_sf"/>
</dbReference>
<dbReference type="UniPathway" id="UPA00276">
    <property type="reaction ID" value="UER00406"/>
</dbReference>
<organism evidence="16 17">
    <name type="scientific">Thermoclostridium stercorarium subsp. thermolacticum DSM 2910</name>
    <dbReference type="NCBI Taxonomy" id="1121336"/>
    <lineage>
        <taxon>Bacteria</taxon>
        <taxon>Bacillati</taxon>
        <taxon>Bacillota</taxon>
        <taxon>Clostridia</taxon>
        <taxon>Eubacteriales</taxon>
        <taxon>Oscillospiraceae</taxon>
        <taxon>Thermoclostridium</taxon>
    </lineage>
</organism>
<dbReference type="GO" id="GO:0006747">
    <property type="term" value="P:FAD biosynthetic process"/>
    <property type="evidence" value="ECO:0007669"/>
    <property type="project" value="UniProtKB-UniRule"/>
</dbReference>
<dbReference type="GO" id="GO:0008531">
    <property type="term" value="F:riboflavin kinase activity"/>
    <property type="evidence" value="ECO:0007669"/>
    <property type="project" value="UniProtKB-UniRule"/>
</dbReference>
<dbReference type="PIRSF" id="PIRSF004491">
    <property type="entry name" value="FAD_Synth"/>
    <property type="match status" value="1"/>
</dbReference>
<evidence type="ECO:0000256" key="13">
    <source>
        <dbReference type="ARBA" id="ARBA00049494"/>
    </source>
</evidence>
<dbReference type="CDD" id="cd02064">
    <property type="entry name" value="FAD_synthetase_N"/>
    <property type="match status" value="1"/>
</dbReference>
<protein>
    <recommendedName>
        <fullName evidence="14">Riboflavin biosynthesis protein</fullName>
    </recommendedName>
    <domain>
        <recommendedName>
            <fullName evidence="14">Riboflavin kinase</fullName>
            <ecNumber evidence="14">2.7.1.26</ecNumber>
        </recommendedName>
        <alternativeName>
            <fullName evidence="14">Flavokinase</fullName>
        </alternativeName>
    </domain>
    <domain>
        <recommendedName>
            <fullName evidence="14">FMN adenylyltransferase</fullName>
            <ecNumber evidence="14">2.7.7.2</ecNumber>
        </recommendedName>
        <alternativeName>
            <fullName evidence="14">FAD pyrophosphorylase</fullName>
        </alternativeName>
        <alternativeName>
            <fullName evidence="14">FAD synthase</fullName>
        </alternativeName>
    </domain>
</protein>